<dbReference type="GeneID" id="93482551"/>
<evidence type="ECO:0000313" key="2">
    <source>
        <dbReference type="Proteomes" id="UP000003671"/>
    </source>
</evidence>
<organism evidence="1 2">
    <name type="scientific">Mitsuokella multacida DSM 20544</name>
    <dbReference type="NCBI Taxonomy" id="500635"/>
    <lineage>
        <taxon>Bacteria</taxon>
        <taxon>Bacillati</taxon>
        <taxon>Bacillota</taxon>
        <taxon>Negativicutes</taxon>
        <taxon>Selenomonadales</taxon>
        <taxon>Selenomonadaceae</taxon>
        <taxon>Mitsuokella</taxon>
    </lineage>
</organism>
<dbReference type="EMBL" id="ABWK02000023">
    <property type="protein sequence ID" value="EEX67890.1"/>
    <property type="molecule type" value="Genomic_DNA"/>
</dbReference>
<name>C9KQ99_9FIRM</name>
<accession>C9KQ99</accession>
<proteinExistence type="predicted"/>
<comment type="caution">
    <text evidence="1">The sequence shown here is derived from an EMBL/GenBank/DDBJ whole genome shotgun (WGS) entry which is preliminary data.</text>
</comment>
<gene>
    <name evidence="1" type="ORF">MITSMUL_05414</name>
</gene>
<dbReference type="AlphaFoldDB" id="C9KQ99"/>
<dbReference type="PATRIC" id="fig|500635.8.peg.2028"/>
<keyword evidence="2" id="KW-1185">Reference proteome</keyword>
<dbReference type="Proteomes" id="UP000003671">
    <property type="component" value="Unassembled WGS sequence"/>
</dbReference>
<dbReference type="HOGENOM" id="CLU_787119_0_0_9"/>
<reference evidence="1" key="1">
    <citation type="submission" date="2009-09" db="EMBL/GenBank/DDBJ databases">
        <authorList>
            <person name="Weinstock G."/>
            <person name="Sodergren E."/>
            <person name="Clifton S."/>
            <person name="Fulton L."/>
            <person name="Fulton B."/>
            <person name="Courtney L."/>
            <person name="Fronick C."/>
            <person name="Harrison M."/>
            <person name="Strong C."/>
            <person name="Farmer C."/>
            <person name="Delahaunty K."/>
            <person name="Markovic C."/>
            <person name="Hall O."/>
            <person name="Minx P."/>
            <person name="Tomlinson C."/>
            <person name="Mitreva M."/>
            <person name="Nelson J."/>
            <person name="Hou S."/>
            <person name="Wollam A."/>
            <person name="Pepin K.H."/>
            <person name="Johnson M."/>
            <person name="Bhonagiri V."/>
            <person name="Nash W.E."/>
            <person name="Warren W."/>
            <person name="Chinwalla A."/>
            <person name="Mardis E.R."/>
            <person name="Wilson R.K."/>
        </authorList>
    </citation>
    <scope>NUCLEOTIDE SEQUENCE [LARGE SCALE GENOMIC DNA]</scope>
    <source>
        <strain evidence="1">DSM 20544</strain>
    </source>
</reference>
<protein>
    <submittedName>
        <fullName evidence="1">Uncharacterized protein</fullName>
    </submittedName>
</protein>
<dbReference type="RefSeq" id="WP_005842673.1">
    <property type="nucleotide sequence ID" value="NZ_GG697143.2"/>
</dbReference>
<sequence>MEEYFMSLEKRPAKLILAGTCGVRMKTVEISRAARGIHASIKAGKSLSQLNTMRGGVKGFKGFVAEIQEAAEASAQGRMTVVLNNNGIADLQHTLKNGKTAFKQVKAGYRPGQIDYARYRGQTIVIDKDNPNFALIKKEGAQAGVKVVRGHFSNENAKFWADAMQMETKITGAKSAVITPKIYTGVQTAARAHSAGISAAKGGAVCGAGLSIGSNLVELARGNKTVGEATVDVAVDTAGAAAVGYVSGAVGSVVAETAVGAAAIETASAVGAAAMTVPGVGAAVGAAGAAAGAIGGVTTSAVSAGAALATSAAAGTVAAGAVAAAGAAAVAAAPVLAVGVVVGGVLDLIFGD</sequence>
<evidence type="ECO:0000313" key="1">
    <source>
        <dbReference type="EMBL" id="EEX67890.1"/>
    </source>
</evidence>
<dbReference type="STRING" id="500635.MITSMUL_05414"/>